<keyword evidence="7" id="KW-0812">Transmembrane</keyword>
<dbReference type="InterPro" id="IPR003594">
    <property type="entry name" value="HATPase_dom"/>
</dbReference>
<organism evidence="9 10">
    <name type="scientific">Psychroserpens luteus</name>
    <dbReference type="NCBI Taxonomy" id="1434066"/>
    <lineage>
        <taxon>Bacteria</taxon>
        <taxon>Pseudomonadati</taxon>
        <taxon>Bacteroidota</taxon>
        <taxon>Flavobacteriia</taxon>
        <taxon>Flavobacteriales</taxon>
        <taxon>Flavobacteriaceae</taxon>
        <taxon>Psychroserpens</taxon>
    </lineage>
</organism>
<feature type="transmembrane region" description="Helical" evidence="7">
    <location>
        <begin position="94"/>
        <end position="123"/>
    </location>
</feature>
<feature type="transmembrane region" description="Helical" evidence="7">
    <location>
        <begin position="64"/>
        <end position="82"/>
    </location>
</feature>
<evidence type="ECO:0000256" key="3">
    <source>
        <dbReference type="ARBA" id="ARBA00022553"/>
    </source>
</evidence>
<proteinExistence type="predicted"/>
<dbReference type="SUPFAM" id="SSF47384">
    <property type="entry name" value="Homodimeric domain of signal transducing histidine kinase"/>
    <property type="match status" value="1"/>
</dbReference>
<feature type="transmembrane region" description="Helical" evidence="7">
    <location>
        <begin position="168"/>
        <end position="194"/>
    </location>
</feature>
<name>A0ABW5ZY49_9FLAO</name>
<evidence type="ECO:0000256" key="6">
    <source>
        <dbReference type="ARBA" id="ARBA00023012"/>
    </source>
</evidence>
<dbReference type="InterPro" id="IPR003661">
    <property type="entry name" value="HisK_dim/P_dom"/>
</dbReference>
<reference evidence="10" key="1">
    <citation type="journal article" date="2019" name="Int. J. Syst. Evol. Microbiol.">
        <title>The Global Catalogue of Microorganisms (GCM) 10K type strain sequencing project: providing services to taxonomists for standard genome sequencing and annotation.</title>
        <authorList>
            <consortium name="The Broad Institute Genomics Platform"/>
            <consortium name="The Broad Institute Genome Sequencing Center for Infectious Disease"/>
            <person name="Wu L."/>
            <person name="Ma J."/>
        </authorList>
    </citation>
    <scope>NUCLEOTIDE SEQUENCE [LARGE SCALE GENOMIC DNA]</scope>
    <source>
        <strain evidence="10">KCTC 32514</strain>
    </source>
</reference>
<dbReference type="Pfam" id="PF02518">
    <property type="entry name" value="HATPase_c"/>
    <property type="match status" value="1"/>
</dbReference>
<dbReference type="PANTHER" id="PTHR43711">
    <property type="entry name" value="TWO-COMPONENT HISTIDINE KINASE"/>
    <property type="match status" value="1"/>
</dbReference>
<accession>A0ABW5ZY49</accession>
<dbReference type="SMART" id="SM00388">
    <property type="entry name" value="HisKA"/>
    <property type="match status" value="1"/>
</dbReference>
<dbReference type="InterPro" id="IPR004358">
    <property type="entry name" value="Sig_transdc_His_kin-like_C"/>
</dbReference>
<evidence type="ECO:0000256" key="5">
    <source>
        <dbReference type="ARBA" id="ARBA00022777"/>
    </source>
</evidence>
<keyword evidence="6" id="KW-0902">Two-component regulatory system</keyword>
<dbReference type="CDD" id="cd00082">
    <property type="entry name" value="HisKA"/>
    <property type="match status" value="1"/>
</dbReference>
<dbReference type="InterPro" id="IPR036890">
    <property type="entry name" value="HATPase_C_sf"/>
</dbReference>
<dbReference type="PANTHER" id="PTHR43711:SF31">
    <property type="entry name" value="HISTIDINE KINASE"/>
    <property type="match status" value="1"/>
</dbReference>
<dbReference type="Gene3D" id="1.10.287.130">
    <property type="match status" value="1"/>
</dbReference>
<keyword evidence="7" id="KW-1133">Transmembrane helix</keyword>
<dbReference type="EC" id="2.7.13.3" evidence="2"/>
<protein>
    <recommendedName>
        <fullName evidence="2">histidine kinase</fullName>
        <ecNumber evidence="2">2.7.13.3</ecNumber>
    </recommendedName>
</protein>
<dbReference type="InterPro" id="IPR036097">
    <property type="entry name" value="HisK_dim/P_sf"/>
</dbReference>
<comment type="caution">
    <text evidence="9">The sequence shown here is derived from an EMBL/GenBank/DDBJ whole genome shotgun (WGS) entry which is preliminary data.</text>
</comment>
<evidence type="ECO:0000256" key="1">
    <source>
        <dbReference type="ARBA" id="ARBA00000085"/>
    </source>
</evidence>
<dbReference type="Pfam" id="PF20969">
    <property type="entry name" value="MASE11"/>
    <property type="match status" value="1"/>
</dbReference>
<dbReference type="GO" id="GO:0016301">
    <property type="term" value="F:kinase activity"/>
    <property type="evidence" value="ECO:0007669"/>
    <property type="project" value="UniProtKB-KW"/>
</dbReference>
<keyword evidence="10" id="KW-1185">Reference proteome</keyword>
<keyword evidence="3" id="KW-0597">Phosphoprotein</keyword>
<evidence type="ECO:0000259" key="8">
    <source>
        <dbReference type="PROSITE" id="PS50109"/>
    </source>
</evidence>
<keyword evidence="5 9" id="KW-0418">Kinase</keyword>
<dbReference type="InterPro" id="IPR005467">
    <property type="entry name" value="His_kinase_dom"/>
</dbReference>
<gene>
    <name evidence="9" type="ORF">ACFS29_16875</name>
</gene>
<comment type="catalytic activity">
    <reaction evidence="1">
        <text>ATP + protein L-histidine = ADP + protein N-phospho-L-histidine.</text>
        <dbReference type="EC" id="2.7.13.3"/>
    </reaction>
</comment>
<dbReference type="InterPro" id="IPR050736">
    <property type="entry name" value="Sensor_HK_Regulatory"/>
</dbReference>
<dbReference type="InterPro" id="IPR048437">
    <property type="entry name" value="MASE11"/>
</dbReference>
<dbReference type="EMBL" id="JBHUOS010000014">
    <property type="protein sequence ID" value="MFD2917330.1"/>
    <property type="molecule type" value="Genomic_DNA"/>
</dbReference>
<feature type="domain" description="Histidine kinase" evidence="8">
    <location>
        <begin position="238"/>
        <end position="460"/>
    </location>
</feature>
<dbReference type="Pfam" id="PF00512">
    <property type="entry name" value="HisKA"/>
    <property type="match status" value="1"/>
</dbReference>
<feature type="transmembrane region" description="Helical" evidence="7">
    <location>
        <begin position="135"/>
        <end position="156"/>
    </location>
</feature>
<dbReference type="SMART" id="SM00387">
    <property type="entry name" value="HATPase_c"/>
    <property type="match status" value="1"/>
</dbReference>
<evidence type="ECO:0000256" key="7">
    <source>
        <dbReference type="SAM" id="Phobius"/>
    </source>
</evidence>
<dbReference type="SUPFAM" id="SSF55874">
    <property type="entry name" value="ATPase domain of HSP90 chaperone/DNA topoisomerase II/histidine kinase"/>
    <property type="match status" value="1"/>
</dbReference>
<evidence type="ECO:0000256" key="2">
    <source>
        <dbReference type="ARBA" id="ARBA00012438"/>
    </source>
</evidence>
<evidence type="ECO:0000256" key="4">
    <source>
        <dbReference type="ARBA" id="ARBA00022679"/>
    </source>
</evidence>
<feature type="transmembrane region" description="Helical" evidence="7">
    <location>
        <begin position="35"/>
        <end position="52"/>
    </location>
</feature>
<dbReference type="PROSITE" id="PS50109">
    <property type="entry name" value="HIS_KIN"/>
    <property type="match status" value="1"/>
</dbReference>
<evidence type="ECO:0000313" key="10">
    <source>
        <dbReference type="Proteomes" id="UP001597548"/>
    </source>
</evidence>
<dbReference type="Gene3D" id="3.30.565.10">
    <property type="entry name" value="Histidine kinase-like ATPase, C-terminal domain"/>
    <property type="match status" value="1"/>
</dbReference>
<keyword evidence="4" id="KW-0808">Transferase</keyword>
<dbReference type="RefSeq" id="WP_194508977.1">
    <property type="nucleotide sequence ID" value="NZ_JADILU010000006.1"/>
</dbReference>
<dbReference type="PRINTS" id="PR00344">
    <property type="entry name" value="BCTRLSENSOR"/>
</dbReference>
<dbReference type="Proteomes" id="UP001597548">
    <property type="component" value="Unassembled WGS sequence"/>
</dbReference>
<keyword evidence="7" id="KW-0472">Membrane</keyword>
<sequence length="463" mass="52694">MLKKLWLSYHQWYIKYSGFSNQSEKDTLSFFRDKLFVSILILTLALGYFSYFPSTGMAILLGKWSVVYINTLAVLVVTILFFNKQMTLKTKKIVFSVNFFVLSFVLVIDLGLNGNGTLLLFLLSILMTLYSGTKAGVISVLVTTVFYIIIICVYYFEWVDLRFFEESSFEVVLIVFINNVLFSLLTVFSVSFLIDQLHNALLKESQLQEELLEKHKNVIKAKERAEQSDKLKSAFLANMSHEIRTPMYGILGCAELLKSYNLEDEDYKEYVSVIECNGKELLDIITDILSISKIETGLMNITKTEFNINESIDDVYKMFLEDAETKNIHFTLNNFIYKRDFIVNSDQNKFTEILRHLIKNAIKYTSEGDSITLSCSLDGSNTSQLRFHVSDTGIGIPADKVKTIFNSFYQVDVANRSTLNGSGVGLSISKAYVKMLGGDLELESIEGEGASFWFSIDIDLQND</sequence>
<evidence type="ECO:0000313" key="9">
    <source>
        <dbReference type="EMBL" id="MFD2917330.1"/>
    </source>
</evidence>